<evidence type="ECO:0000259" key="2">
    <source>
        <dbReference type="PROSITE" id="PS50003"/>
    </source>
</evidence>
<sequence>MASATSPAVHERRGRHLPPIQTNFSRPTAHLDKIPRPHRVRPPNDTQTTNGKVGEKDQGPPSGLPTKRQSSRTGLRSFFGFEKSLRRPKSDSKLTQVDEIASRKPGRPAGQSTETPLLSPSTCATPKTTLSAPSLAASPPNGVGPNRTPKIPPKAPRRRPATNKPSEDRSYWRPPPLFQVYPQAIKHGCLPLPAPASLAESILRINGSGPKAPAKDTENNDGNQLLNPDSFDSNGAIHRKKREPRHQPSSSSGNMNKMEWTQKIYVLATSGYLLQYAGEGKFDRLPEKMMKLGPKSVAFASDAIPGKHWVLQVTQHFDEEATTSTVTVDGGRPLFSRFGFRPLGPRMARTLLLVFDNPEEMHSWLVAVRAEIEARGGKKYVSEWFTGEHEDNEEEKDTERQNNRNIRRPVKGGINQLSELRRRSQRGPILWENGAGVDYQSRRASYQSVNRRSVVSISGSTSAAPSEGELHGPGTPAASLKRFTSAGDSSNSLSPTEIPKAFQRQDIPNLASSQAFSTPSSPEWRPEPVHKYSQAAHATGNGSKLPRPPSFIQEPTARSSSPAPNFSVPSFSKKFATKPGQPAPGTQLPQPPSTYSSSTRKTMPVPVPSRTSSIPRADRMDYSSTVAAFPTPPQSPTPRVASPVRSDSNDKLSCTSRESSIGRQVSSSTSIDSIAEIVQRNANASDGPAEAKAQQTLSRLPRANVSAASISHRISMTNISLPATPASASARGAIQRKRISSIPYQNDPVLSTFTPSSFSTSVISHRKSLPGLSIGPPVAPPPNCPLPKIPSLIDPGPGTSLPNGRPSFREIF</sequence>
<feature type="compositionally biased region" description="Polar residues" evidence="1">
    <location>
        <begin position="110"/>
        <end position="132"/>
    </location>
</feature>
<feature type="region of interest" description="Disordered" evidence="1">
    <location>
        <begin position="209"/>
        <end position="255"/>
    </location>
</feature>
<gene>
    <name evidence="3" type="ORF">MPDQ_004503</name>
</gene>
<evidence type="ECO:0000313" key="4">
    <source>
        <dbReference type="Proteomes" id="UP000319663"/>
    </source>
</evidence>
<dbReference type="PROSITE" id="PS50003">
    <property type="entry name" value="PH_DOMAIN"/>
    <property type="match status" value="1"/>
</dbReference>
<comment type="caution">
    <text evidence="3">The sequence shown here is derived from an EMBL/GenBank/DDBJ whole genome shotgun (WGS) entry which is preliminary data.</text>
</comment>
<evidence type="ECO:0000313" key="3">
    <source>
        <dbReference type="EMBL" id="TQB67863.1"/>
    </source>
</evidence>
<keyword evidence="4" id="KW-1185">Reference proteome</keyword>
<dbReference type="Proteomes" id="UP000319663">
    <property type="component" value="Unassembled WGS sequence"/>
</dbReference>
<feature type="compositionally biased region" description="Polar residues" evidence="1">
    <location>
        <begin position="512"/>
        <end position="521"/>
    </location>
</feature>
<accession>A0A507QJ83</accession>
<proteinExistence type="predicted"/>
<dbReference type="OrthoDB" id="1749473at2759"/>
<feature type="compositionally biased region" description="Basic and acidic residues" evidence="1">
    <location>
        <begin position="83"/>
        <end position="92"/>
    </location>
</feature>
<dbReference type="EMBL" id="VIFY01000291">
    <property type="protein sequence ID" value="TQB67863.1"/>
    <property type="molecule type" value="Genomic_DNA"/>
</dbReference>
<feature type="region of interest" description="Disordered" evidence="1">
    <location>
        <begin position="389"/>
        <end position="419"/>
    </location>
</feature>
<protein>
    <recommendedName>
        <fullName evidence="2">PH domain-containing protein</fullName>
    </recommendedName>
</protein>
<feature type="region of interest" description="Disordered" evidence="1">
    <location>
        <begin position="512"/>
        <end position="669"/>
    </location>
</feature>
<dbReference type="AlphaFoldDB" id="A0A507QJ83"/>
<feature type="compositionally biased region" description="Polar residues" evidence="1">
    <location>
        <begin position="220"/>
        <end position="233"/>
    </location>
</feature>
<dbReference type="STRING" id="5098.A0A507QJ83"/>
<feature type="compositionally biased region" description="Polar residues" evidence="1">
    <location>
        <begin position="486"/>
        <end position="495"/>
    </location>
</feature>
<dbReference type="InterPro" id="IPR001849">
    <property type="entry name" value="PH_domain"/>
</dbReference>
<feature type="compositionally biased region" description="Polar residues" evidence="1">
    <location>
        <begin position="651"/>
        <end position="669"/>
    </location>
</feature>
<feature type="compositionally biased region" description="Polar residues" evidence="1">
    <location>
        <begin position="556"/>
        <end position="570"/>
    </location>
</feature>
<feature type="region of interest" description="Disordered" evidence="1">
    <location>
        <begin position="459"/>
        <end position="496"/>
    </location>
</feature>
<feature type="domain" description="PH" evidence="2">
    <location>
        <begin position="248"/>
        <end position="373"/>
    </location>
</feature>
<reference evidence="3 4" key="1">
    <citation type="submission" date="2019-06" db="EMBL/GenBank/DDBJ databases">
        <title>Wine fermentation using esterase from Monascus purpureus.</title>
        <authorList>
            <person name="Geng C."/>
            <person name="Zhang Y."/>
        </authorList>
    </citation>
    <scope>NUCLEOTIDE SEQUENCE [LARGE SCALE GENOMIC DNA]</scope>
    <source>
        <strain evidence="3">HQ1</strain>
    </source>
</reference>
<name>A0A507QJ83_MONPU</name>
<evidence type="ECO:0000256" key="1">
    <source>
        <dbReference type="SAM" id="MobiDB-lite"/>
    </source>
</evidence>
<feature type="region of interest" description="Disordered" evidence="1">
    <location>
        <begin position="1"/>
        <end position="174"/>
    </location>
</feature>
<feature type="region of interest" description="Disordered" evidence="1">
    <location>
        <begin position="792"/>
        <end position="812"/>
    </location>
</feature>
<organism evidence="3 4">
    <name type="scientific">Monascus purpureus</name>
    <name type="common">Red mold</name>
    <name type="synonym">Monascus anka</name>
    <dbReference type="NCBI Taxonomy" id="5098"/>
    <lineage>
        <taxon>Eukaryota</taxon>
        <taxon>Fungi</taxon>
        <taxon>Dikarya</taxon>
        <taxon>Ascomycota</taxon>
        <taxon>Pezizomycotina</taxon>
        <taxon>Eurotiomycetes</taxon>
        <taxon>Eurotiomycetidae</taxon>
        <taxon>Eurotiales</taxon>
        <taxon>Aspergillaceae</taxon>
        <taxon>Monascus</taxon>
    </lineage>
</organism>